<protein>
    <submittedName>
        <fullName evidence="1">Uncharacterized protein</fullName>
    </submittedName>
</protein>
<evidence type="ECO:0000313" key="1">
    <source>
        <dbReference type="EMBL" id="AKB54561.1"/>
    </source>
</evidence>
<dbReference type="STRING" id="1434108.MSBRM_1563"/>
<dbReference type="AlphaFoldDB" id="A0A0E3LND1"/>
<dbReference type="EMBL" id="CP009528">
    <property type="protein sequence ID" value="AKB54561.1"/>
    <property type="molecule type" value="Genomic_DNA"/>
</dbReference>
<accession>A0A0E3LND1</accession>
<dbReference type="PATRIC" id="fig|1434108.4.peg.1958"/>
<organism evidence="1 2">
    <name type="scientific">Methanosarcina barkeri MS</name>
    <dbReference type="NCBI Taxonomy" id="1434108"/>
    <lineage>
        <taxon>Archaea</taxon>
        <taxon>Methanobacteriati</taxon>
        <taxon>Methanobacteriota</taxon>
        <taxon>Stenosarchaea group</taxon>
        <taxon>Methanomicrobia</taxon>
        <taxon>Methanosarcinales</taxon>
        <taxon>Methanosarcinaceae</taxon>
        <taxon>Methanosarcina</taxon>
    </lineage>
</organism>
<name>A0A0E3LND1_METBA</name>
<evidence type="ECO:0000313" key="2">
    <source>
        <dbReference type="Proteomes" id="UP000033033"/>
    </source>
</evidence>
<proteinExistence type="predicted"/>
<dbReference type="HOGENOM" id="CLU_2730330_0_0_2"/>
<dbReference type="KEGG" id="mby:MSBRM_1563"/>
<dbReference type="Proteomes" id="UP000033033">
    <property type="component" value="Chromosome"/>
</dbReference>
<sequence>MPESTEIFNFDKMIPFYRHLLLGFENLDFFSRNCMIIARISGEFLLQAAQVQLSEINIFNNLNCLKLFEIV</sequence>
<keyword evidence="2" id="KW-1185">Reference proteome</keyword>
<reference evidence="1 2" key="1">
    <citation type="submission" date="2014-07" db="EMBL/GenBank/DDBJ databases">
        <title>Methanogenic archaea and the global carbon cycle.</title>
        <authorList>
            <person name="Henriksen J.R."/>
            <person name="Luke J."/>
            <person name="Reinhart S."/>
            <person name="Benedict M.N."/>
            <person name="Youngblut N.D."/>
            <person name="Metcalf M.E."/>
            <person name="Whitaker R.J."/>
            <person name="Metcalf W.W."/>
        </authorList>
    </citation>
    <scope>NUCLEOTIDE SEQUENCE [LARGE SCALE GENOMIC DNA]</scope>
    <source>
        <strain evidence="1 2">MS</strain>
    </source>
</reference>
<gene>
    <name evidence="1" type="ORF">MSBRM_1563</name>
</gene>